<dbReference type="PANTHER" id="PTHR43708">
    <property type="entry name" value="CONSERVED EXPRESSED OXIDOREDUCTASE (EUROFUNG)"/>
    <property type="match status" value="1"/>
</dbReference>
<protein>
    <submittedName>
        <fullName evidence="3">1,5-anhydro-D-fructose reductase</fullName>
        <ecNumber evidence="3">1.1.1.292</ecNumber>
    </submittedName>
</protein>
<feature type="domain" description="GFO/IDH/MocA-like oxidoreductase" evidence="2">
    <location>
        <begin position="131"/>
        <end position="253"/>
    </location>
</feature>
<dbReference type="Gene3D" id="3.40.50.720">
    <property type="entry name" value="NAD(P)-binding Rossmann-like Domain"/>
    <property type="match status" value="1"/>
</dbReference>
<evidence type="ECO:0000259" key="2">
    <source>
        <dbReference type="Pfam" id="PF22725"/>
    </source>
</evidence>
<proteinExistence type="predicted"/>
<sequence>MTMKGALIGCGFFAENQLHAWRDIEGVDIVALCDRDPVRLKFCTEKFGVTRTYSDAAEMFASGGFDFVDIATTAPSHRPLVEMAAQAGVHIICQKPFAETMQDARAMVVAAKNAGKTLMVHENFRWQLPIQAALKAVRSGAIGTPFFCRVSFRSGYDVFSGQPYLAKGKRFIIEDLGIHILDIARAFVGDVSQISATTRRINPNIKGEDVATMMLSHDGGATSIVDCSYATQRKPETFPQSLLEIDGTEGTLRLDAGYKLTVQGKTDSEIDVSPPLLPWAEKPWHNIQESVQTIQQHFVTCIATGTEPETSGTDNLKTLALVEAAYLSAETGTAINLSDI</sequence>
<dbReference type="InterPro" id="IPR036291">
    <property type="entry name" value="NAD(P)-bd_dom_sf"/>
</dbReference>
<dbReference type="Proteomes" id="UP000193307">
    <property type="component" value="Unassembled WGS sequence"/>
</dbReference>
<keyword evidence="3" id="KW-0560">Oxidoreductase</keyword>
<dbReference type="STRING" id="658057.SAMN04488032_11138"/>
<dbReference type="SUPFAM" id="SSF55347">
    <property type="entry name" value="Glyceraldehyde-3-phosphate dehydrogenase-like, C-terminal domain"/>
    <property type="match status" value="1"/>
</dbReference>
<name>A0A1Y5T7N0_9RHOB</name>
<organism evidence="3 4">
    <name type="scientific">Pacificibacter marinus</name>
    <dbReference type="NCBI Taxonomy" id="658057"/>
    <lineage>
        <taxon>Bacteria</taxon>
        <taxon>Pseudomonadati</taxon>
        <taxon>Pseudomonadota</taxon>
        <taxon>Alphaproteobacteria</taxon>
        <taxon>Rhodobacterales</taxon>
        <taxon>Roseobacteraceae</taxon>
        <taxon>Pacificibacter</taxon>
    </lineage>
</organism>
<reference evidence="3 4" key="1">
    <citation type="submission" date="2017-03" db="EMBL/GenBank/DDBJ databases">
        <authorList>
            <person name="Afonso C.L."/>
            <person name="Miller P.J."/>
            <person name="Scott M.A."/>
            <person name="Spackman E."/>
            <person name="Goraichik I."/>
            <person name="Dimitrov K.M."/>
            <person name="Suarez D.L."/>
            <person name="Swayne D.E."/>
        </authorList>
    </citation>
    <scope>NUCLEOTIDE SEQUENCE [LARGE SCALE GENOMIC DNA]</scope>
    <source>
        <strain evidence="3 4">CECT 7971</strain>
    </source>
</reference>
<dbReference type="Gene3D" id="3.30.360.10">
    <property type="entry name" value="Dihydrodipicolinate Reductase, domain 2"/>
    <property type="match status" value="1"/>
</dbReference>
<dbReference type="InterPro" id="IPR051317">
    <property type="entry name" value="Gfo/Idh/MocA_oxidoreduct"/>
</dbReference>
<dbReference type="GO" id="GO:0000166">
    <property type="term" value="F:nucleotide binding"/>
    <property type="evidence" value="ECO:0007669"/>
    <property type="project" value="InterPro"/>
</dbReference>
<dbReference type="Pfam" id="PF01408">
    <property type="entry name" value="GFO_IDH_MocA"/>
    <property type="match status" value="1"/>
</dbReference>
<dbReference type="Pfam" id="PF22725">
    <property type="entry name" value="GFO_IDH_MocA_C3"/>
    <property type="match status" value="1"/>
</dbReference>
<gene>
    <name evidence="3" type="primary">afr_4</name>
    <name evidence="3" type="ORF">PAM7971_02993</name>
</gene>
<dbReference type="InterPro" id="IPR055170">
    <property type="entry name" value="GFO_IDH_MocA-like_dom"/>
</dbReference>
<evidence type="ECO:0000313" key="4">
    <source>
        <dbReference type="Proteomes" id="UP000193307"/>
    </source>
</evidence>
<dbReference type="EC" id="1.1.1.292" evidence="3"/>
<dbReference type="GO" id="GO:0033712">
    <property type="term" value="F:1,5-anhydro-D-fructose reductase (1,5-anhydro-D-mannitol-forming) activity"/>
    <property type="evidence" value="ECO:0007669"/>
    <property type="project" value="UniProtKB-EC"/>
</dbReference>
<evidence type="ECO:0000259" key="1">
    <source>
        <dbReference type="Pfam" id="PF01408"/>
    </source>
</evidence>
<accession>A0A1Y5T7N0</accession>
<keyword evidence="4" id="KW-1185">Reference proteome</keyword>
<dbReference type="AlphaFoldDB" id="A0A1Y5T7N0"/>
<dbReference type="SUPFAM" id="SSF51735">
    <property type="entry name" value="NAD(P)-binding Rossmann-fold domains"/>
    <property type="match status" value="1"/>
</dbReference>
<evidence type="ECO:0000313" key="3">
    <source>
        <dbReference type="EMBL" id="SLN57712.1"/>
    </source>
</evidence>
<dbReference type="RefSeq" id="WP_211753576.1">
    <property type="nucleotide sequence ID" value="NZ_FNZV01000011.1"/>
</dbReference>
<feature type="domain" description="Gfo/Idh/MocA-like oxidoreductase N-terminal" evidence="1">
    <location>
        <begin position="5"/>
        <end position="120"/>
    </location>
</feature>
<dbReference type="InterPro" id="IPR000683">
    <property type="entry name" value="Gfo/Idh/MocA-like_OxRdtase_N"/>
</dbReference>
<dbReference type="PANTHER" id="PTHR43708:SF8">
    <property type="entry name" value="OXIDOREDUCTASE"/>
    <property type="match status" value="1"/>
</dbReference>
<dbReference type="EMBL" id="FWFW01000011">
    <property type="protein sequence ID" value="SLN57712.1"/>
    <property type="molecule type" value="Genomic_DNA"/>
</dbReference>